<proteinExistence type="predicted"/>
<dbReference type="EMBL" id="UGRU01000001">
    <property type="protein sequence ID" value="SUA47783.1"/>
    <property type="molecule type" value="Genomic_DNA"/>
</dbReference>
<dbReference type="RefSeq" id="WP_128145563.1">
    <property type="nucleotide sequence ID" value="NZ_JAJFOE010000002.1"/>
</dbReference>
<evidence type="ECO:0000256" key="1">
    <source>
        <dbReference type="SAM" id="MobiDB-lite"/>
    </source>
</evidence>
<evidence type="ECO:0000313" key="2">
    <source>
        <dbReference type="EMBL" id="SUA47783.1"/>
    </source>
</evidence>
<dbReference type="AlphaFoldDB" id="A0A378X5H4"/>
<dbReference type="OrthoDB" id="4561817at2"/>
<accession>A0A378X5H4</accession>
<feature type="compositionally biased region" description="Basic and acidic residues" evidence="1">
    <location>
        <begin position="28"/>
        <end position="41"/>
    </location>
</feature>
<dbReference type="Proteomes" id="UP000255082">
    <property type="component" value="Unassembled WGS sequence"/>
</dbReference>
<gene>
    <name evidence="2" type="ORF">NCTC13184_06324</name>
</gene>
<organism evidence="2 3">
    <name type="scientific">Nocardia africana</name>
    <dbReference type="NCBI Taxonomy" id="134964"/>
    <lineage>
        <taxon>Bacteria</taxon>
        <taxon>Bacillati</taxon>
        <taxon>Actinomycetota</taxon>
        <taxon>Actinomycetes</taxon>
        <taxon>Mycobacteriales</taxon>
        <taxon>Nocardiaceae</taxon>
        <taxon>Nocardia</taxon>
    </lineage>
</organism>
<feature type="region of interest" description="Disordered" evidence="1">
    <location>
        <begin position="19"/>
        <end position="66"/>
    </location>
</feature>
<evidence type="ECO:0000313" key="3">
    <source>
        <dbReference type="Proteomes" id="UP000255082"/>
    </source>
</evidence>
<reference evidence="2 3" key="1">
    <citation type="submission" date="2018-06" db="EMBL/GenBank/DDBJ databases">
        <authorList>
            <consortium name="Pathogen Informatics"/>
            <person name="Doyle S."/>
        </authorList>
    </citation>
    <scope>NUCLEOTIDE SEQUENCE [LARGE SCALE GENOMIC DNA]</scope>
    <source>
        <strain evidence="2 3">NCTC13184</strain>
    </source>
</reference>
<sequence>MSGVAAHLGQRISAAAHSAWAMVRHPRREPNTDLAAEHHSTTSDPTGGRGQGEPESSPKGLGGMDF</sequence>
<protein>
    <submittedName>
        <fullName evidence="2">Uncharacterized protein</fullName>
    </submittedName>
</protein>
<name>A0A378X5H4_9NOCA</name>